<dbReference type="AlphaFoldDB" id="A0A2S5BEW7"/>
<keyword evidence="9" id="KW-1185">Reference proteome</keyword>
<evidence type="ECO:0000256" key="3">
    <source>
        <dbReference type="ARBA" id="ARBA00022989"/>
    </source>
</evidence>
<dbReference type="SUPFAM" id="SSF53474">
    <property type="entry name" value="alpha/beta-Hydrolases"/>
    <property type="match status" value="1"/>
</dbReference>
<evidence type="ECO:0000256" key="1">
    <source>
        <dbReference type="ARBA" id="ARBA00007387"/>
    </source>
</evidence>
<evidence type="ECO:0000256" key="2">
    <source>
        <dbReference type="ARBA" id="ARBA00022692"/>
    </source>
</evidence>
<reference evidence="8 9" key="1">
    <citation type="journal article" date="2018" name="Front. Microbiol.">
        <title>Prospects for Fungal Bioremediation of Acidic Radioactive Waste Sites: Characterization and Genome Sequence of Rhodotorula taiwanensis MD1149.</title>
        <authorList>
            <person name="Tkavc R."/>
            <person name="Matrosova V.Y."/>
            <person name="Grichenko O.E."/>
            <person name="Gostincar C."/>
            <person name="Volpe R.P."/>
            <person name="Klimenkova P."/>
            <person name="Gaidamakova E.K."/>
            <person name="Zhou C.E."/>
            <person name="Stewart B.J."/>
            <person name="Lyman M.G."/>
            <person name="Malfatti S.A."/>
            <person name="Rubinfeld B."/>
            <person name="Courtot M."/>
            <person name="Singh J."/>
            <person name="Dalgard C.L."/>
            <person name="Hamilton T."/>
            <person name="Frey K.G."/>
            <person name="Gunde-Cimerman N."/>
            <person name="Dugan L."/>
            <person name="Daly M.J."/>
        </authorList>
    </citation>
    <scope>NUCLEOTIDE SEQUENCE [LARGE SCALE GENOMIC DNA]</scope>
    <source>
        <strain evidence="8 9">MD1149</strain>
    </source>
</reference>
<dbReference type="PANTHER" id="PTHR12265:SF30">
    <property type="entry name" value="TRANSMEMBRANE PROTEIN 53"/>
    <property type="match status" value="1"/>
</dbReference>
<evidence type="ECO:0000256" key="5">
    <source>
        <dbReference type="ARBA" id="ARBA00023242"/>
    </source>
</evidence>
<name>A0A2S5BEW7_9BASI</name>
<dbReference type="Pfam" id="PF05705">
    <property type="entry name" value="DUF829"/>
    <property type="match status" value="1"/>
</dbReference>
<dbReference type="InterPro" id="IPR008547">
    <property type="entry name" value="DUF829_TMEM53"/>
</dbReference>
<comment type="caution">
    <text evidence="8">The sequence shown here is derived from an EMBL/GenBank/DDBJ whole genome shotgun (WGS) entry which is preliminary data.</text>
</comment>
<evidence type="ECO:0000256" key="7">
    <source>
        <dbReference type="SAM" id="Phobius"/>
    </source>
</evidence>
<keyword evidence="4 7" id="KW-0472">Membrane</keyword>
<feature type="transmembrane region" description="Helical" evidence="7">
    <location>
        <begin position="188"/>
        <end position="210"/>
    </location>
</feature>
<sequence length="307" mass="33550">MASRSTLQRISAAVYLAEPAAVAASASTARKQAGNQLANGSPASAMRDPRMVLLCTWMGAQLKHAEKYVDAYRKLYPESTVLLVRSNPIDFFRRAAFLEAIRPAAELLRARSNGQIGPTSDVLVHTLSNGGCLTLQELNEHLRKNASAAGSAQPATIPARAFIYDSCPGLSTLTSTIRAFSAGLRNPLVYYPAVAGITVMYSVLRFWTIVRRQPSTLARISAYLNSPALPPVPRLYLYSDVDELIPPEDVERHAAEAKSKAGVEQVTMEMFAGSPHVAHARTDPARYWTAVKQVWEESDPQTDTEKH</sequence>
<protein>
    <submittedName>
        <fullName evidence="8">Uncharacterized protein</fullName>
    </submittedName>
</protein>
<evidence type="ECO:0000313" key="9">
    <source>
        <dbReference type="Proteomes" id="UP000237144"/>
    </source>
</evidence>
<dbReference type="PANTHER" id="PTHR12265">
    <property type="entry name" value="TRANSMEMBRANE PROTEIN 53"/>
    <property type="match status" value="1"/>
</dbReference>
<dbReference type="InterPro" id="IPR029058">
    <property type="entry name" value="AB_hydrolase_fold"/>
</dbReference>
<dbReference type="Proteomes" id="UP000237144">
    <property type="component" value="Unassembled WGS sequence"/>
</dbReference>
<keyword evidence="3 7" id="KW-1133">Transmembrane helix</keyword>
<dbReference type="EMBL" id="PJQD01000018">
    <property type="protein sequence ID" value="POY75310.1"/>
    <property type="molecule type" value="Genomic_DNA"/>
</dbReference>
<comment type="similarity">
    <text evidence="1">Belongs to the TMEM53 family.</text>
</comment>
<evidence type="ECO:0000313" key="8">
    <source>
        <dbReference type="EMBL" id="POY75310.1"/>
    </source>
</evidence>
<dbReference type="Gene3D" id="3.40.50.1820">
    <property type="entry name" value="alpha/beta hydrolase"/>
    <property type="match status" value="1"/>
</dbReference>
<dbReference type="OrthoDB" id="77878at2759"/>
<accession>A0A2S5BEW7</accession>
<evidence type="ECO:0000256" key="4">
    <source>
        <dbReference type="ARBA" id="ARBA00023136"/>
    </source>
</evidence>
<proteinExistence type="inferred from homology"/>
<evidence type="ECO:0000256" key="6">
    <source>
        <dbReference type="ARBA" id="ARBA00034303"/>
    </source>
</evidence>
<comment type="subcellular location">
    <subcellularLocation>
        <location evidence="6">Nucleus outer membrane</location>
        <topology evidence="6">Single-pass membrane protein</topology>
    </subcellularLocation>
</comment>
<dbReference type="GO" id="GO:0005640">
    <property type="term" value="C:nuclear outer membrane"/>
    <property type="evidence" value="ECO:0007669"/>
    <property type="project" value="UniProtKB-SubCell"/>
</dbReference>
<keyword evidence="2 7" id="KW-0812">Transmembrane</keyword>
<gene>
    <name evidence="8" type="ORF">BMF94_1681</name>
</gene>
<keyword evidence="5" id="KW-0539">Nucleus</keyword>
<organism evidence="8 9">
    <name type="scientific">Rhodotorula taiwanensis</name>
    <dbReference type="NCBI Taxonomy" id="741276"/>
    <lineage>
        <taxon>Eukaryota</taxon>
        <taxon>Fungi</taxon>
        <taxon>Dikarya</taxon>
        <taxon>Basidiomycota</taxon>
        <taxon>Pucciniomycotina</taxon>
        <taxon>Microbotryomycetes</taxon>
        <taxon>Sporidiobolales</taxon>
        <taxon>Sporidiobolaceae</taxon>
        <taxon>Rhodotorula</taxon>
    </lineage>
</organism>